<dbReference type="PANTHER" id="PTHR46332:SF5">
    <property type="entry name" value="ASPARTATE BETA-HYDROXYLASE DOMAIN CONTAINING 2"/>
    <property type="match status" value="1"/>
</dbReference>
<organism evidence="5">
    <name type="scientific">hydrothermal vent metagenome</name>
    <dbReference type="NCBI Taxonomy" id="652676"/>
    <lineage>
        <taxon>unclassified sequences</taxon>
        <taxon>metagenomes</taxon>
        <taxon>ecological metagenomes</taxon>
    </lineage>
</organism>
<dbReference type="Pfam" id="PF13181">
    <property type="entry name" value="TPR_8"/>
    <property type="match status" value="1"/>
</dbReference>
<dbReference type="InterPro" id="IPR027443">
    <property type="entry name" value="IPNS-like_sf"/>
</dbReference>
<dbReference type="AlphaFoldDB" id="A0A3B0SQH8"/>
<dbReference type="InterPro" id="IPR007803">
    <property type="entry name" value="Asp/Arg/Pro-Hydrxlase"/>
</dbReference>
<dbReference type="SUPFAM" id="SSF51197">
    <property type="entry name" value="Clavaminate synthase-like"/>
    <property type="match status" value="1"/>
</dbReference>
<evidence type="ECO:0000259" key="4">
    <source>
        <dbReference type="Pfam" id="PF05118"/>
    </source>
</evidence>
<evidence type="ECO:0000313" key="5">
    <source>
        <dbReference type="EMBL" id="VAW04542.1"/>
    </source>
</evidence>
<evidence type="ECO:0000256" key="1">
    <source>
        <dbReference type="ARBA" id="ARBA00007730"/>
    </source>
</evidence>
<dbReference type="GO" id="GO:0016020">
    <property type="term" value="C:membrane"/>
    <property type="evidence" value="ECO:0007669"/>
    <property type="project" value="TreeGrafter"/>
</dbReference>
<dbReference type="Gene3D" id="2.60.120.330">
    <property type="entry name" value="B-lactam Antibiotic, Isopenicillin N Synthase, Chain"/>
    <property type="match status" value="1"/>
</dbReference>
<dbReference type="Gene3D" id="1.25.40.10">
    <property type="entry name" value="Tetratricopeptide repeat domain"/>
    <property type="match status" value="1"/>
</dbReference>
<dbReference type="InterPro" id="IPR051821">
    <property type="entry name" value="Asp/Asn_beta-hydroxylase"/>
</dbReference>
<dbReference type="InterPro" id="IPR019734">
    <property type="entry name" value="TPR_rpt"/>
</dbReference>
<protein>
    <recommendedName>
        <fullName evidence="4">Aspartyl/asparaginy/proline hydroxylase domain-containing protein</fullName>
    </recommendedName>
</protein>
<evidence type="ECO:0000256" key="2">
    <source>
        <dbReference type="ARBA" id="ARBA00022964"/>
    </source>
</evidence>
<comment type="similarity">
    <text evidence="1">Belongs to the aspartyl/asparaginyl beta-hydroxylase family.</text>
</comment>
<reference evidence="5" key="1">
    <citation type="submission" date="2018-06" db="EMBL/GenBank/DDBJ databases">
        <authorList>
            <person name="Zhirakovskaya E."/>
        </authorList>
    </citation>
    <scope>NUCLEOTIDE SEQUENCE</scope>
</reference>
<feature type="domain" description="Aspartyl/asparaginy/proline hydroxylase" evidence="4">
    <location>
        <begin position="241"/>
        <end position="399"/>
    </location>
</feature>
<proteinExistence type="inferred from homology"/>
<dbReference type="InterPro" id="IPR011990">
    <property type="entry name" value="TPR-like_helical_dom_sf"/>
</dbReference>
<sequence>MTKLAELEGKAQNFSEQGDMENTIQTCRQILTLKPDHATALNLLSEFELARGAFDRAEQHLAILTGLYPENAILSTKLGYVQEKQGKLDAALATYLECYHLYPENPVIHLYIGHIYVLKGNRDKAAAIFTLAEELDENILKVHLDPQAGDILRYRSEIAEQTIHEILTDLHLKTIRDMDDGGDLKRIYDAIWPQVDVRNFGYGVADQQPQLFYIPDLLARAWFDRSGLDWIKEIEPHFDAVKQEVLENLDLDADGMPYLSPDMPLSGEDWDKIVGKREWCSVHLYKQGKPNRDVIGKFPRLGKILKKLPLSIIDGNPSEVFISVLNPETRIPPHFGVSNNVLTVHFPLVVPEGCYLRAGEHTQMQKEGEILAFDDSYDHEAYNPSKDVRIVLIFEVWHPDLTEKEQRAITATFQSRSDWLDNRSVV</sequence>
<dbReference type="SUPFAM" id="SSF48452">
    <property type="entry name" value="TPR-like"/>
    <property type="match status" value="1"/>
</dbReference>
<keyword evidence="2" id="KW-0223">Dioxygenase</keyword>
<keyword evidence="3" id="KW-0560">Oxidoreductase</keyword>
<gene>
    <name evidence="5" type="ORF">MNBD_ALPHA01-915</name>
</gene>
<dbReference type="EMBL" id="UOEJ01000193">
    <property type="protein sequence ID" value="VAW04542.1"/>
    <property type="molecule type" value="Genomic_DNA"/>
</dbReference>
<name>A0A3B0SQH8_9ZZZZ</name>
<dbReference type="GO" id="GO:0051213">
    <property type="term" value="F:dioxygenase activity"/>
    <property type="evidence" value="ECO:0007669"/>
    <property type="project" value="UniProtKB-KW"/>
</dbReference>
<dbReference type="Pfam" id="PF13432">
    <property type="entry name" value="TPR_16"/>
    <property type="match status" value="1"/>
</dbReference>
<dbReference type="PANTHER" id="PTHR46332">
    <property type="entry name" value="ASPARTATE BETA-HYDROXYLASE DOMAIN-CONTAINING PROTEIN 2"/>
    <property type="match status" value="1"/>
</dbReference>
<accession>A0A3B0SQH8</accession>
<dbReference type="Pfam" id="PF05118">
    <property type="entry name" value="Asp_Arg_Hydrox"/>
    <property type="match status" value="1"/>
</dbReference>
<dbReference type="SMART" id="SM00028">
    <property type="entry name" value="TPR"/>
    <property type="match status" value="4"/>
</dbReference>
<evidence type="ECO:0000256" key="3">
    <source>
        <dbReference type="ARBA" id="ARBA00023002"/>
    </source>
</evidence>